<proteinExistence type="predicted"/>
<dbReference type="Proteomes" id="UP000018144">
    <property type="component" value="Unassembled WGS sequence"/>
</dbReference>
<gene>
    <name evidence="1" type="ORF">PCON_08167</name>
</gene>
<dbReference type="EMBL" id="HF935421">
    <property type="protein sequence ID" value="CCX08574.1"/>
    <property type="molecule type" value="Genomic_DNA"/>
</dbReference>
<reference evidence="1 2" key="1">
    <citation type="journal article" date="2013" name="PLoS Genet.">
        <title>The genome and development-dependent transcriptomes of Pyronema confluens: a window into fungal evolution.</title>
        <authorList>
            <person name="Traeger S."/>
            <person name="Altegoer F."/>
            <person name="Freitag M."/>
            <person name="Gabaldon T."/>
            <person name="Kempken F."/>
            <person name="Kumar A."/>
            <person name="Marcet-Houben M."/>
            <person name="Poggeler S."/>
            <person name="Stajich J.E."/>
            <person name="Nowrousian M."/>
        </authorList>
    </citation>
    <scope>NUCLEOTIDE SEQUENCE [LARGE SCALE GENOMIC DNA]</scope>
    <source>
        <strain evidence="2">CBS 100304</strain>
        <tissue evidence="1">Vegetative mycelium</tissue>
    </source>
</reference>
<accession>U4L7A0</accession>
<organism evidence="1 2">
    <name type="scientific">Pyronema omphalodes (strain CBS 100304)</name>
    <name type="common">Pyronema confluens</name>
    <dbReference type="NCBI Taxonomy" id="1076935"/>
    <lineage>
        <taxon>Eukaryota</taxon>
        <taxon>Fungi</taxon>
        <taxon>Dikarya</taxon>
        <taxon>Ascomycota</taxon>
        <taxon>Pezizomycotina</taxon>
        <taxon>Pezizomycetes</taxon>
        <taxon>Pezizales</taxon>
        <taxon>Pyronemataceae</taxon>
        <taxon>Pyronema</taxon>
    </lineage>
</organism>
<protein>
    <submittedName>
        <fullName evidence="1">Uncharacterized protein</fullName>
    </submittedName>
</protein>
<sequence>MEKKGFTARSLWFLFYGLMENTDPRRRGFLATNIMNSIDKENGHRELFLMRAANLNWEKNHIPTLWEGLDFKPEDMTRIQQYVMDQFKSPGLHAMISCLLGLPGTVISVGGAAAGVVDGNEDQNNDRTIRWSGSSDTLEILYGSRNAGNEDK</sequence>
<evidence type="ECO:0000313" key="1">
    <source>
        <dbReference type="EMBL" id="CCX08574.1"/>
    </source>
</evidence>
<evidence type="ECO:0000313" key="2">
    <source>
        <dbReference type="Proteomes" id="UP000018144"/>
    </source>
</evidence>
<name>U4L7A0_PYROM</name>
<dbReference type="AlphaFoldDB" id="U4L7A0"/>
<keyword evidence="2" id="KW-1185">Reference proteome</keyword>